<keyword evidence="6 9" id="KW-0326">Glycosidase</keyword>
<dbReference type="SMR" id="A0A1S3ZG92"/>
<keyword evidence="7" id="KW-0961">Cell wall biogenesis/degradation</keyword>
<dbReference type="PaxDb" id="4097-A0A1S3ZG92"/>
<dbReference type="SMART" id="SM00710">
    <property type="entry name" value="PbH1"/>
    <property type="match status" value="5"/>
</dbReference>
<feature type="active site" evidence="8">
    <location>
        <position position="298"/>
    </location>
</feature>
<dbReference type="OrthoDB" id="187139at2759"/>
<reference evidence="10" key="1">
    <citation type="submission" date="2025-08" db="UniProtKB">
        <authorList>
            <consortium name="RefSeq"/>
        </authorList>
    </citation>
    <scope>IDENTIFICATION</scope>
</reference>
<dbReference type="GO" id="GO:0005975">
    <property type="term" value="P:carbohydrate metabolic process"/>
    <property type="evidence" value="ECO:0007669"/>
    <property type="project" value="InterPro"/>
</dbReference>
<evidence type="ECO:0000256" key="6">
    <source>
        <dbReference type="ARBA" id="ARBA00023295"/>
    </source>
</evidence>
<evidence type="ECO:0000256" key="8">
    <source>
        <dbReference type="PROSITE-ProRule" id="PRU10052"/>
    </source>
</evidence>
<dbReference type="STRING" id="4097.A0A1S3ZG92"/>
<dbReference type="OMA" id="FRNSAQT"/>
<evidence type="ECO:0000256" key="1">
    <source>
        <dbReference type="ARBA" id="ARBA00004191"/>
    </source>
</evidence>
<dbReference type="Pfam" id="PF00295">
    <property type="entry name" value="Glyco_hydro_28"/>
    <property type="match status" value="2"/>
</dbReference>
<dbReference type="InterPro" id="IPR006626">
    <property type="entry name" value="PbH1"/>
</dbReference>
<evidence type="ECO:0000256" key="7">
    <source>
        <dbReference type="ARBA" id="ARBA00023316"/>
    </source>
</evidence>
<dbReference type="PANTHER" id="PTHR31375">
    <property type="match status" value="1"/>
</dbReference>
<dbReference type="RefSeq" id="XP_016463369.1">
    <property type="nucleotide sequence ID" value="XM_016607883.1"/>
</dbReference>
<comment type="similarity">
    <text evidence="2 9">Belongs to the glycosyl hydrolase 28 family.</text>
</comment>
<comment type="subcellular location">
    <subcellularLocation>
        <location evidence="1">Secreted</location>
        <location evidence="1">Cell wall</location>
    </subcellularLocation>
</comment>
<dbReference type="GO" id="GO:0004650">
    <property type="term" value="F:polygalacturonase activity"/>
    <property type="evidence" value="ECO:0007669"/>
    <property type="project" value="InterPro"/>
</dbReference>
<evidence type="ECO:0000256" key="9">
    <source>
        <dbReference type="RuleBase" id="RU361169"/>
    </source>
</evidence>
<dbReference type="AlphaFoldDB" id="A0A1S3ZG92"/>
<sequence length="455" mass="48968">MCSSNSSYTMKTLVILFILGLRNSGISYASIIGYAGSFNVLDYGAAADGITDDSQAFLNAWNDACSSAGGSPEVIIPPNMIFLLSPLTFRGPCNSENIYFVISGRLVAPSSPAIWTGEDASQWLAFRNVSGLIVDGSGTIDGQGQGWWDQSCRYHPDMVCHKIPDNSNSTVTISNGPRVCRKQPLLLSPGRSKNCEGCTRLAPTALKFIFCSQSSISNIYFGNSAQTHILIERCNGFKVDSVLIESPGNSPNTDGIHIQSSQYVAITNSKISTGDDCISIGDYSSNVQIYNIQCGPGHGISIGSLGKGGNFAQVENIHVSNAFFYGTTNGARIKTWQVGRGYVRDVIFENLEFNSVKNPIIIDQNYCDVRGACKEMVTGVQISNVIYQNIFGTSSTDIAINLNCSMSVPCTDITMQLIQLTSATPGTTTQGREVTAYCRNAYGQEYSIEPGPCIS</sequence>
<evidence type="ECO:0000256" key="3">
    <source>
        <dbReference type="ARBA" id="ARBA00022512"/>
    </source>
</evidence>
<dbReference type="KEGG" id="nta:107786416"/>
<evidence type="ECO:0000256" key="2">
    <source>
        <dbReference type="ARBA" id="ARBA00008834"/>
    </source>
</evidence>
<accession>A0A1S3ZG92</accession>
<gene>
    <name evidence="10" type="primary">LOC107786416</name>
</gene>
<keyword evidence="4" id="KW-0964">Secreted</keyword>
<evidence type="ECO:0000313" key="10">
    <source>
        <dbReference type="RefSeq" id="XP_016463369.1"/>
    </source>
</evidence>
<keyword evidence="3" id="KW-0134">Cell wall</keyword>
<evidence type="ECO:0000256" key="4">
    <source>
        <dbReference type="ARBA" id="ARBA00022525"/>
    </source>
</evidence>
<proteinExistence type="inferred from homology"/>
<dbReference type="GO" id="GO:0071555">
    <property type="term" value="P:cell wall organization"/>
    <property type="evidence" value="ECO:0007669"/>
    <property type="project" value="UniProtKB-KW"/>
</dbReference>
<organism evidence="10">
    <name type="scientific">Nicotiana tabacum</name>
    <name type="common">Common tobacco</name>
    <dbReference type="NCBI Taxonomy" id="4097"/>
    <lineage>
        <taxon>Eukaryota</taxon>
        <taxon>Viridiplantae</taxon>
        <taxon>Streptophyta</taxon>
        <taxon>Embryophyta</taxon>
        <taxon>Tracheophyta</taxon>
        <taxon>Spermatophyta</taxon>
        <taxon>Magnoliopsida</taxon>
        <taxon>eudicotyledons</taxon>
        <taxon>Gunneridae</taxon>
        <taxon>Pentapetalae</taxon>
        <taxon>asterids</taxon>
        <taxon>lamiids</taxon>
        <taxon>Solanales</taxon>
        <taxon>Solanaceae</taxon>
        <taxon>Nicotianoideae</taxon>
        <taxon>Nicotianeae</taxon>
        <taxon>Nicotiana</taxon>
    </lineage>
</organism>
<dbReference type="Gene3D" id="2.160.20.10">
    <property type="entry name" value="Single-stranded right-handed beta-helix, Pectin lyase-like"/>
    <property type="match status" value="1"/>
</dbReference>
<keyword evidence="5 9" id="KW-0378">Hydrolase</keyword>
<protein>
    <submittedName>
        <fullName evidence="10">Polygalacturonase QRT2-like</fullName>
    </submittedName>
</protein>
<evidence type="ECO:0000256" key="5">
    <source>
        <dbReference type="ARBA" id="ARBA00022801"/>
    </source>
</evidence>
<dbReference type="InterPro" id="IPR000743">
    <property type="entry name" value="Glyco_hydro_28"/>
</dbReference>
<dbReference type="InterPro" id="IPR011050">
    <property type="entry name" value="Pectin_lyase_fold/virulence"/>
</dbReference>
<name>A0A1S3ZG92_TOBAC</name>
<dbReference type="SUPFAM" id="SSF51126">
    <property type="entry name" value="Pectin lyase-like"/>
    <property type="match status" value="1"/>
</dbReference>
<dbReference type="InterPro" id="IPR012334">
    <property type="entry name" value="Pectin_lyas_fold"/>
</dbReference>
<dbReference type="PROSITE" id="PS00502">
    <property type="entry name" value="POLYGALACTURONASE"/>
    <property type="match status" value="1"/>
</dbReference>